<accession>A0A0C1IBE3</accession>
<dbReference type="STRING" id="1349421.OI18_22405"/>
<protein>
    <recommendedName>
        <fullName evidence="3">Beta-lactamase</fullName>
    </recommendedName>
</protein>
<proteinExistence type="predicted"/>
<sequence length="100" mass="11686">MGTWYLFGRYVKKSYVQAVKYLKKAALLNFREAFYDLAVCYELGEGVKKNEKKAFEYYLKAALMGNKTAIHEVGRCYYYGIGIEKNRAISKIWIKQSETD</sequence>
<dbReference type="SMART" id="SM00671">
    <property type="entry name" value="SEL1"/>
    <property type="match status" value="3"/>
</dbReference>
<dbReference type="InterPro" id="IPR006597">
    <property type="entry name" value="Sel1-like"/>
</dbReference>
<evidence type="ECO:0008006" key="3">
    <source>
        <dbReference type="Google" id="ProtNLM"/>
    </source>
</evidence>
<dbReference type="Gene3D" id="1.25.40.10">
    <property type="entry name" value="Tetratricopeptide repeat domain"/>
    <property type="match status" value="1"/>
</dbReference>
<keyword evidence="2" id="KW-1185">Reference proteome</keyword>
<dbReference type="InterPro" id="IPR052945">
    <property type="entry name" value="Mitotic_Regulator"/>
</dbReference>
<dbReference type="PANTHER" id="PTHR43628">
    <property type="entry name" value="ACTIVATOR OF C KINASE PROTEIN 1-RELATED"/>
    <property type="match status" value="1"/>
</dbReference>
<gene>
    <name evidence="1" type="ORF">OI18_22405</name>
</gene>
<evidence type="ECO:0000313" key="2">
    <source>
        <dbReference type="Proteomes" id="UP000031408"/>
    </source>
</evidence>
<name>A0A0C1IBE3_9BACT</name>
<dbReference type="Pfam" id="PF08238">
    <property type="entry name" value="Sel1"/>
    <property type="match status" value="3"/>
</dbReference>
<organism evidence="1 2">
    <name type="scientific">Flavihumibacter solisilvae</name>
    <dbReference type="NCBI Taxonomy" id="1349421"/>
    <lineage>
        <taxon>Bacteria</taxon>
        <taxon>Pseudomonadati</taxon>
        <taxon>Bacteroidota</taxon>
        <taxon>Chitinophagia</taxon>
        <taxon>Chitinophagales</taxon>
        <taxon>Chitinophagaceae</taxon>
        <taxon>Flavihumibacter</taxon>
    </lineage>
</organism>
<dbReference type="Proteomes" id="UP000031408">
    <property type="component" value="Unassembled WGS sequence"/>
</dbReference>
<dbReference type="InterPro" id="IPR011990">
    <property type="entry name" value="TPR-like_helical_dom_sf"/>
</dbReference>
<reference evidence="1 2" key="1">
    <citation type="submission" date="2014-11" db="EMBL/GenBank/DDBJ databases">
        <title>Genome sequence of Flavihumibacter solisilvae 3-3.</title>
        <authorList>
            <person name="Zhou G."/>
            <person name="Li M."/>
            <person name="Wang G."/>
        </authorList>
    </citation>
    <scope>NUCLEOTIDE SEQUENCE [LARGE SCALE GENOMIC DNA]</scope>
    <source>
        <strain evidence="1 2">3-3</strain>
    </source>
</reference>
<dbReference type="SUPFAM" id="SSF81901">
    <property type="entry name" value="HCP-like"/>
    <property type="match status" value="1"/>
</dbReference>
<evidence type="ECO:0000313" key="1">
    <source>
        <dbReference type="EMBL" id="KIC91310.1"/>
    </source>
</evidence>
<dbReference type="PANTHER" id="PTHR43628:SF1">
    <property type="entry name" value="CHITIN SYNTHASE REGULATORY FACTOR 2-RELATED"/>
    <property type="match status" value="1"/>
</dbReference>
<dbReference type="EMBL" id="JSVC01000041">
    <property type="protein sequence ID" value="KIC91310.1"/>
    <property type="molecule type" value="Genomic_DNA"/>
</dbReference>
<dbReference type="AlphaFoldDB" id="A0A0C1IBE3"/>
<comment type="caution">
    <text evidence="1">The sequence shown here is derived from an EMBL/GenBank/DDBJ whole genome shotgun (WGS) entry which is preliminary data.</text>
</comment>